<evidence type="ECO:0000256" key="3">
    <source>
        <dbReference type="ARBA" id="ARBA00023054"/>
    </source>
</evidence>
<protein>
    <recommendedName>
        <fullName evidence="7">Guanine nucleotide-binding protein-like 3 homolog</fullName>
    </recommendedName>
</protein>
<dbReference type="InterPro" id="IPR027417">
    <property type="entry name" value="P-loop_NTPase"/>
</dbReference>
<comment type="subcellular location">
    <subcellularLocation>
        <location evidence="1">Nucleus</location>
        <location evidence="1">Nucleolus</location>
    </subcellularLocation>
</comment>
<dbReference type="FunFam" id="1.10.1580.10:FF:000002">
    <property type="entry name" value="Guanine nucleotide-binding protein-like 3 (nucleolar)-like"/>
    <property type="match status" value="1"/>
</dbReference>
<keyword evidence="5" id="KW-0539">Nucleus</keyword>
<keyword evidence="3" id="KW-0175">Coiled coil</keyword>
<feature type="region of interest" description="Disordered" evidence="8">
    <location>
        <begin position="522"/>
        <end position="580"/>
    </location>
</feature>
<dbReference type="PANTHER" id="PTHR11089">
    <property type="entry name" value="GTP-BINDING PROTEIN-RELATED"/>
    <property type="match status" value="1"/>
</dbReference>
<dbReference type="PRINTS" id="PR00326">
    <property type="entry name" value="GTP1OBG"/>
</dbReference>
<feature type="compositionally biased region" description="Basic and acidic residues" evidence="8">
    <location>
        <begin position="560"/>
        <end position="570"/>
    </location>
</feature>
<evidence type="ECO:0000256" key="8">
    <source>
        <dbReference type="SAM" id="MobiDB-lite"/>
    </source>
</evidence>
<comment type="caution">
    <text evidence="10">The sequence shown here is derived from an EMBL/GenBank/DDBJ whole genome shotgun (WGS) entry which is preliminary data.</text>
</comment>
<dbReference type="PROSITE" id="PS51721">
    <property type="entry name" value="G_CP"/>
    <property type="match status" value="1"/>
</dbReference>
<dbReference type="Proteomes" id="UP001367676">
    <property type="component" value="Unassembled WGS sequence"/>
</dbReference>
<evidence type="ECO:0000256" key="5">
    <source>
        <dbReference type="ARBA" id="ARBA00023242"/>
    </source>
</evidence>
<dbReference type="GO" id="GO:0005525">
    <property type="term" value="F:GTP binding"/>
    <property type="evidence" value="ECO:0007669"/>
    <property type="project" value="UniProtKB-KW"/>
</dbReference>
<sequence length="580" mass="65406">MITQNVGDYFRTTIDFNCEAVKLPFWNMAHPCLKKKSKRLACRTRYKIDKKVREHNRKKRREAKKQKKGHKTDVIVAPNLCPFKEKIIEELNAAKVQEKEILLKNKMGENDENGNSDAMELAKLVEDARNRARGYGPSLEESAKITAHEKMESASMAKEFKKVVATADVILEVVDARDPLGTRCKVVEETVLQHPGKRLVLVVNKADLVPRENLEAWLKYLRRSWPTVPFKASVQQQAQKLGRRAMIKKSKKKKNLDKLMSVSSCVGAEFLMKLLANYRRNKGITTSITVGVVGVPNVGKSSVINSLKRTKSCRVGAEPGVTKTLQAVQIAANIKILDSPGIVTENPMVKNNSLMGLKNLVRSDRLTDPVHAAQTILHRATKEQMISLYNVTDYSTPQEFLIAFAKRFGLLGKGGVPDTMKAARALVQDWNRGKIRFYTLPPEDSTESFVSAEIVTEHVKEFDISEFQNVENNILDVLDDATNKRFVTYLPFGNEKVQDNNAKKSELSNVVVDTSVDTKKKGKLRWRKKSKTSQKEKENETGLLPKQKKLQKMAAKKKRKEEARKVKRDVSASAVSMDCS</sequence>
<dbReference type="Pfam" id="PF01926">
    <property type="entry name" value="MMR_HSR1"/>
    <property type="match status" value="1"/>
</dbReference>
<dbReference type="InterPro" id="IPR030378">
    <property type="entry name" value="G_CP_dom"/>
</dbReference>
<accession>A0AAN9T7C9</accession>
<comment type="function">
    <text evidence="6">May play a role in regulating cellular proliferation.</text>
</comment>
<proteinExistence type="predicted"/>
<dbReference type="GO" id="GO:0005730">
    <property type="term" value="C:nucleolus"/>
    <property type="evidence" value="ECO:0007669"/>
    <property type="project" value="UniProtKB-SubCell"/>
</dbReference>
<keyword evidence="4" id="KW-0342">GTP-binding</keyword>
<dbReference type="Gene3D" id="3.40.50.300">
    <property type="entry name" value="P-loop containing nucleotide triphosphate hydrolases"/>
    <property type="match status" value="1"/>
</dbReference>
<evidence type="ECO:0000256" key="6">
    <source>
        <dbReference type="ARBA" id="ARBA00059892"/>
    </source>
</evidence>
<evidence type="ECO:0000256" key="2">
    <source>
        <dbReference type="ARBA" id="ARBA00022741"/>
    </source>
</evidence>
<reference evidence="10 11" key="1">
    <citation type="submission" date="2024-03" db="EMBL/GenBank/DDBJ databases">
        <title>Adaptation during the transition from Ophiocordyceps entomopathogen to insect associate is accompanied by gene loss and intensified selection.</title>
        <authorList>
            <person name="Ward C.M."/>
            <person name="Onetto C.A."/>
            <person name="Borneman A.R."/>
        </authorList>
    </citation>
    <scope>NUCLEOTIDE SEQUENCE [LARGE SCALE GENOMIC DNA]</scope>
    <source>
        <strain evidence="10">AWRI1</strain>
        <tissue evidence="10">Single Adult Female</tissue>
    </source>
</reference>
<dbReference type="CDD" id="cd04178">
    <property type="entry name" value="Nucleostemin_like"/>
    <property type="match status" value="1"/>
</dbReference>
<feature type="compositionally biased region" description="Basic residues" evidence="8">
    <location>
        <begin position="546"/>
        <end position="559"/>
    </location>
</feature>
<name>A0AAN9T7C9_9HEMI</name>
<dbReference type="SUPFAM" id="SSF52540">
    <property type="entry name" value="P-loop containing nucleoside triphosphate hydrolases"/>
    <property type="match status" value="1"/>
</dbReference>
<evidence type="ECO:0000256" key="7">
    <source>
        <dbReference type="ARBA" id="ARBA00069022"/>
    </source>
</evidence>
<organism evidence="10 11">
    <name type="scientific">Parthenolecanium corni</name>
    <dbReference type="NCBI Taxonomy" id="536013"/>
    <lineage>
        <taxon>Eukaryota</taxon>
        <taxon>Metazoa</taxon>
        <taxon>Ecdysozoa</taxon>
        <taxon>Arthropoda</taxon>
        <taxon>Hexapoda</taxon>
        <taxon>Insecta</taxon>
        <taxon>Pterygota</taxon>
        <taxon>Neoptera</taxon>
        <taxon>Paraneoptera</taxon>
        <taxon>Hemiptera</taxon>
        <taxon>Sternorrhyncha</taxon>
        <taxon>Coccoidea</taxon>
        <taxon>Coccidae</taxon>
        <taxon>Parthenolecanium</taxon>
    </lineage>
</organism>
<keyword evidence="11" id="KW-1185">Reference proteome</keyword>
<feature type="compositionally biased region" description="Basic residues" evidence="8">
    <location>
        <begin position="522"/>
        <end position="532"/>
    </location>
</feature>
<dbReference type="PANTHER" id="PTHR11089:SF30">
    <property type="entry name" value="GUANINE NUCLEOTIDE-BINDING PROTEIN-LIKE 3 HOMOLOG"/>
    <property type="match status" value="1"/>
</dbReference>
<evidence type="ECO:0000256" key="4">
    <source>
        <dbReference type="ARBA" id="ARBA00023134"/>
    </source>
</evidence>
<feature type="domain" description="CP-type G" evidence="9">
    <location>
        <begin position="157"/>
        <end position="345"/>
    </location>
</feature>
<keyword evidence="2" id="KW-0547">Nucleotide-binding</keyword>
<dbReference type="Gene3D" id="1.10.1580.10">
    <property type="match status" value="1"/>
</dbReference>
<evidence type="ECO:0000256" key="1">
    <source>
        <dbReference type="ARBA" id="ARBA00004604"/>
    </source>
</evidence>
<dbReference type="Pfam" id="PF08701">
    <property type="entry name" value="GN3L_Grn1"/>
    <property type="match status" value="1"/>
</dbReference>
<dbReference type="AlphaFoldDB" id="A0AAN9T7C9"/>
<dbReference type="InterPro" id="IPR006073">
    <property type="entry name" value="GTP-bd"/>
</dbReference>
<dbReference type="InterPro" id="IPR023179">
    <property type="entry name" value="GTP-bd_ortho_bundle_sf"/>
</dbReference>
<dbReference type="InterPro" id="IPR014813">
    <property type="entry name" value="Gnl3_N_dom"/>
</dbReference>
<dbReference type="InterPro" id="IPR050755">
    <property type="entry name" value="TRAFAC_YlqF/YawG_RiboMat"/>
</dbReference>
<dbReference type="GO" id="GO:0051239">
    <property type="term" value="P:regulation of multicellular organismal process"/>
    <property type="evidence" value="ECO:0007669"/>
    <property type="project" value="UniProtKB-ARBA"/>
</dbReference>
<dbReference type="GO" id="GO:0050793">
    <property type="term" value="P:regulation of developmental process"/>
    <property type="evidence" value="ECO:0007669"/>
    <property type="project" value="UniProtKB-ARBA"/>
</dbReference>
<evidence type="ECO:0000259" key="9">
    <source>
        <dbReference type="PROSITE" id="PS51721"/>
    </source>
</evidence>
<evidence type="ECO:0000313" key="11">
    <source>
        <dbReference type="Proteomes" id="UP001367676"/>
    </source>
</evidence>
<dbReference type="EMBL" id="JBBCAQ010000036">
    <property type="protein sequence ID" value="KAK7576232.1"/>
    <property type="molecule type" value="Genomic_DNA"/>
</dbReference>
<gene>
    <name evidence="10" type="ORF">V9T40_012518</name>
</gene>
<dbReference type="FunFam" id="3.40.50.300:FF:000571">
    <property type="entry name" value="Guanine nucleotide-binding protein-like NSN1"/>
    <property type="match status" value="1"/>
</dbReference>
<evidence type="ECO:0000313" key="10">
    <source>
        <dbReference type="EMBL" id="KAK7576232.1"/>
    </source>
</evidence>